<reference evidence="9" key="1">
    <citation type="submission" date="2022-01" db="EMBL/GenBank/DDBJ databases">
        <authorList>
            <person name="King R."/>
        </authorList>
    </citation>
    <scope>NUCLEOTIDE SEQUENCE</scope>
</reference>
<evidence type="ECO:0000256" key="5">
    <source>
        <dbReference type="ARBA" id="ARBA00023136"/>
    </source>
</evidence>
<evidence type="ECO:0000256" key="6">
    <source>
        <dbReference type="SAM" id="MobiDB-lite"/>
    </source>
</evidence>
<dbReference type="PANTHER" id="PTHR13064">
    <property type="entry name" value="TRANSMEMBRANE PROTEIN 9 FAMILY MEMBER"/>
    <property type="match status" value="1"/>
</dbReference>
<evidence type="ECO:0000256" key="8">
    <source>
        <dbReference type="SAM" id="SignalP"/>
    </source>
</evidence>
<dbReference type="EMBL" id="OU895877">
    <property type="protein sequence ID" value="CAG9799447.1"/>
    <property type="molecule type" value="Genomic_DNA"/>
</dbReference>
<dbReference type="AlphaFoldDB" id="A0A9N9WMV4"/>
<gene>
    <name evidence="9" type="ORF">CHIRRI_LOCUS2414</name>
</gene>
<dbReference type="PANTHER" id="PTHR13064:SF6">
    <property type="entry name" value="TRANSMEMBRANE PROTEIN 9"/>
    <property type="match status" value="1"/>
</dbReference>
<keyword evidence="3 7" id="KW-0812">Transmembrane</keyword>
<dbReference type="Proteomes" id="UP001153620">
    <property type="component" value="Chromosome 1"/>
</dbReference>
<evidence type="ECO:0000256" key="3">
    <source>
        <dbReference type="ARBA" id="ARBA00022692"/>
    </source>
</evidence>
<accession>A0A9N9WMV4</accession>
<proteinExistence type="inferred from homology"/>
<evidence type="ECO:0000313" key="10">
    <source>
        <dbReference type="Proteomes" id="UP001153620"/>
    </source>
</evidence>
<name>A0A9N9WMV4_9DIPT</name>
<comment type="similarity">
    <text evidence="2">Belongs to the TMEM9 family.</text>
</comment>
<dbReference type="InterPro" id="IPR008853">
    <property type="entry name" value="TMEM9/TMEM9B"/>
</dbReference>
<sequence length="199" mass="23314">MKRFLMICCIILIQIPYFINAQSYNLYEDKRCKCICPSINAVLNNTDSTERILVIANVGQARCDCDSVILPKYADKIKGKEQEFCPRCECKHENRNTTVIKVVVIIVIWIISLLSIYMLFLNLLEPLLNKRSKQNYQEHLDEDDASSMHQDPNAHNLPMVNVNASRSNVLNRVTNQQDKWKRQVQEQRQRIYDRHSMLN</sequence>
<feature type="signal peptide" evidence="8">
    <location>
        <begin position="1"/>
        <end position="21"/>
    </location>
</feature>
<evidence type="ECO:0000256" key="4">
    <source>
        <dbReference type="ARBA" id="ARBA00022989"/>
    </source>
</evidence>
<dbReference type="Pfam" id="PF05434">
    <property type="entry name" value="Tmemb_9"/>
    <property type="match status" value="1"/>
</dbReference>
<evidence type="ECO:0000256" key="1">
    <source>
        <dbReference type="ARBA" id="ARBA00004370"/>
    </source>
</evidence>
<dbReference type="GO" id="GO:0005765">
    <property type="term" value="C:lysosomal membrane"/>
    <property type="evidence" value="ECO:0007669"/>
    <property type="project" value="InterPro"/>
</dbReference>
<organism evidence="9 10">
    <name type="scientific">Chironomus riparius</name>
    <dbReference type="NCBI Taxonomy" id="315576"/>
    <lineage>
        <taxon>Eukaryota</taxon>
        <taxon>Metazoa</taxon>
        <taxon>Ecdysozoa</taxon>
        <taxon>Arthropoda</taxon>
        <taxon>Hexapoda</taxon>
        <taxon>Insecta</taxon>
        <taxon>Pterygota</taxon>
        <taxon>Neoptera</taxon>
        <taxon>Endopterygota</taxon>
        <taxon>Diptera</taxon>
        <taxon>Nematocera</taxon>
        <taxon>Chironomoidea</taxon>
        <taxon>Chironomidae</taxon>
        <taxon>Chironominae</taxon>
        <taxon>Chironomus</taxon>
    </lineage>
</organism>
<comment type="subcellular location">
    <subcellularLocation>
        <location evidence="1">Membrane</location>
    </subcellularLocation>
</comment>
<keyword evidence="5 7" id="KW-0472">Membrane</keyword>
<evidence type="ECO:0000256" key="2">
    <source>
        <dbReference type="ARBA" id="ARBA00007264"/>
    </source>
</evidence>
<protein>
    <recommendedName>
        <fullName evidence="11">Transmembrane protein 9</fullName>
    </recommendedName>
</protein>
<dbReference type="OrthoDB" id="10059035at2759"/>
<feature type="chain" id="PRO_5040389689" description="Transmembrane protein 9" evidence="8">
    <location>
        <begin position="22"/>
        <end position="199"/>
    </location>
</feature>
<evidence type="ECO:0000256" key="7">
    <source>
        <dbReference type="SAM" id="Phobius"/>
    </source>
</evidence>
<evidence type="ECO:0008006" key="11">
    <source>
        <dbReference type="Google" id="ProtNLM"/>
    </source>
</evidence>
<feature type="region of interest" description="Disordered" evidence="6">
    <location>
        <begin position="139"/>
        <end position="159"/>
    </location>
</feature>
<feature type="transmembrane region" description="Helical" evidence="7">
    <location>
        <begin position="102"/>
        <end position="124"/>
    </location>
</feature>
<keyword evidence="4 7" id="KW-1133">Transmembrane helix</keyword>
<evidence type="ECO:0000313" key="9">
    <source>
        <dbReference type="EMBL" id="CAG9799447.1"/>
    </source>
</evidence>
<keyword evidence="10" id="KW-1185">Reference proteome</keyword>
<keyword evidence="8" id="KW-0732">Signal</keyword>
<reference evidence="9" key="2">
    <citation type="submission" date="2022-10" db="EMBL/GenBank/DDBJ databases">
        <authorList>
            <consortium name="ENA_rothamsted_submissions"/>
            <consortium name="culmorum"/>
            <person name="King R."/>
        </authorList>
    </citation>
    <scope>NUCLEOTIDE SEQUENCE</scope>
</reference>